<organism evidence="2 3">
    <name type="scientific">Zavarzinia compransoris</name>
    <dbReference type="NCBI Taxonomy" id="1264899"/>
    <lineage>
        <taxon>Bacteria</taxon>
        <taxon>Pseudomonadati</taxon>
        <taxon>Pseudomonadota</taxon>
        <taxon>Alphaproteobacteria</taxon>
        <taxon>Rhodospirillales</taxon>
        <taxon>Zavarziniaceae</taxon>
        <taxon>Zavarzinia</taxon>
    </lineage>
</organism>
<protein>
    <recommendedName>
        <fullName evidence="1">DUF4253 domain-containing protein</fullName>
    </recommendedName>
</protein>
<dbReference type="OrthoDB" id="7839592at2"/>
<dbReference type="AlphaFoldDB" id="A0A317EAH0"/>
<proteinExistence type="predicted"/>
<sequence length="318" mass="34979">MRPGDDLSGAPWYYPSVSMHAGGEMRRREFCAMAMAVSASPLGLHSARGEAGVPGFPFDIVEVPRAGAIAAWEGLRSAGRGYPLIVGKRAEAVRMAENLFSSPPRHSTAEVLALAAGIDFPADFVAYRQGRDAEAQAWFEEFTREHPEIMQNPEITPPLPPSSGDGIILRPWQDGMVWDAERPMGTWPAQPGTMGPWFVETDEACCGDTVVIAFIPVADWTEVPAALYWGDWNDCPAAEYHVAALRSWRDRFGAELVSMGFDTLDLRVRQRPAGRDAAVALARELHLYCSDTIDQGFGTVNAYAASLAASDWWNFWWD</sequence>
<keyword evidence="3" id="KW-1185">Reference proteome</keyword>
<dbReference type="EMBL" id="QGLF01000001">
    <property type="protein sequence ID" value="PWR23226.1"/>
    <property type="molecule type" value="Genomic_DNA"/>
</dbReference>
<evidence type="ECO:0000313" key="3">
    <source>
        <dbReference type="Proteomes" id="UP000246077"/>
    </source>
</evidence>
<accession>A0A317EAH0</accession>
<gene>
    <name evidence="2" type="ORF">DKG75_01240</name>
</gene>
<comment type="caution">
    <text evidence="2">The sequence shown here is derived from an EMBL/GenBank/DDBJ whole genome shotgun (WGS) entry which is preliminary data.</text>
</comment>
<reference evidence="3" key="1">
    <citation type="submission" date="2018-05" db="EMBL/GenBank/DDBJ databases">
        <title>Zavarzinia sp. HR-AS.</title>
        <authorList>
            <person name="Lee Y."/>
            <person name="Jeon C.O."/>
        </authorList>
    </citation>
    <scope>NUCLEOTIDE SEQUENCE [LARGE SCALE GENOMIC DNA]</scope>
    <source>
        <strain evidence="3">DSM 1231</strain>
    </source>
</reference>
<evidence type="ECO:0000313" key="2">
    <source>
        <dbReference type="EMBL" id="PWR23226.1"/>
    </source>
</evidence>
<feature type="domain" description="DUF4253" evidence="1">
    <location>
        <begin position="212"/>
        <end position="318"/>
    </location>
</feature>
<evidence type="ECO:0000259" key="1">
    <source>
        <dbReference type="Pfam" id="PF14062"/>
    </source>
</evidence>
<name>A0A317EAH0_9PROT</name>
<dbReference type="Pfam" id="PF14062">
    <property type="entry name" value="DUF4253"/>
    <property type="match status" value="1"/>
</dbReference>
<dbReference type="Proteomes" id="UP000246077">
    <property type="component" value="Unassembled WGS sequence"/>
</dbReference>
<dbReference type="InterPro" id="IPR025349">
    <property type="entry name" value="DUF4253"/>
</dbReference>